<keyword evidence="4" id="KW-1185">Reference proteome</keyword>
<evidence type="ECO:0000256" key="1">
    <source>
        <dbReference type="SAM" id="MobiDB-lite"/>
    </source>
</evidence>
<dbReference type="AlphaFoldDB" id="A0A1I4JDC4"/>
<evidence type="ECO:0000313" key="3">
    <source>
        <dbReference type="EMBL" id="SFL64193.1"/>
    </source>
</evidence>
<dbReference type="OrthoDB" id="2033517at2"/>
<feature type="compositionally biased region" description="Pro residues" evidence="1">
    <location>
        <begin position="91"/>
        <end position="101"/>
    </location>
</feature>
<sequence length="315" mass="34548">MQIHIAQKGDTLWKLAQQYNVSFEEVKQANHHLADPNQIMPGMKIKIPAKSVQVKKEEPTSGQQKETQQKQETMEENMKQPSGQQSNVPPMYQPAPMPSHPNAPSSEENHYNMNVHFYQQAENQKQNEQQKKTESPSSQGGPKKPEDVMQPQMKPPKMQQNPAAAGAQMAEENMAGKSGPGPCMYIPVVPVMPPCPPSGAGHPHSFSPVMPSPCSGPDMQQQMMPMAPPQQMPGMPMPPSPNGMEMGWMPHSGQTEGMMPSGMMQSGNENSAGKKGETDERNQYTGNGSGYAETPEPFGNGPYSPWMNPYLPPQS</sequence>
<dbReference type="Gene3D" id="3.10.350.10">
    <property type="entry name" value="LysM domain"/>
    <property type="match status" value="1"/>
</dbReference>
<dbReference type="CDD" id="cd00118">
    <property type="entry name" value="LysM"/>
    <property type="match status" value="1"/>
</dbReference>
<dbReference type="SMART" id="SM00257">
    <property type="entry name" value="LysM"/>
    <property type="match status" value="1"/>
</dbReference>
<feature type="compositionally biased region" description="Basic and acidic residues" evidence="1">
    <location>
        <begin position="272"/>
        <end position="282"/>
    </location>
</feature>
<feature type="region of interest" description="Disordered" evidence="1">
    <location>
        <begin position="122"/>
        <end position="175"/>
    </location>
</feature>
<accession>A0A1I4JDC4</accession>
<organism evidence="3 4">
    <name type="scientific">Salibacterium qingdaonense</name>
    <dbReference type="NCBI Taxonomy" id="266892"/>
    <lineage>
        <taxon>Bacteria</taxon>
        <taxon>Bacillati</taxon>
        <taxon>Bacillota</taxon>
        <taxon>Bacilli</taxon>
        <taxon>Bacillales</taxon>
        <taxon>Bacillaceae</taxon>
    </lineage>
</organism>
<dbReference type="Proteomes" id="UP000199668">
    <property type="component" value="Unassembled WGS sequence"/>
</dbReference>
<feature type="compositionally biased region" description="Basic and acidic residues" evidence="1">
    <location>
        <begin position="67"/>
        <end position="78"/>
    </location>
</feature>
<dbReference type="RefSeq" id="WP_090925653.1">
    <property type="nucleotide sequence ID" value="NZ_FOTY01000003.1"/>
</dbReference>
<feature type="region of interest" description="Disordered" evidence="1">
    <location>
        <begin position="49"/>
        <end position="109"/>
    </location>
</feature>
<protein>
    <submittedName>
        <fullName evidence="3">Morphogenetic protein associated with SpoVID</fullName>
    </submittedName>
</protein>
<dbReference type="STRING" id="266892.SAMN04488054_10381"/>
<dbReference type="NCBIfam" id="TIGR02899">
    <property type="entry name" value="spore_safA"/>
    <property type="match status" value="1"/>
</dbReference>
<dbReference type="InterPro" id="IPR018392">
    <property type="entry name" value="LysM"/>
</dbReference>
<evidence type="ECO:0000259" key="2">
    <source>
        <dbReference type="PROSITE" id="PS51782"/>
    </source>
</evidence>
<evidence type="ECO:0000313" key="4">
    <source>
        <dbReference type="Proteomes" id="UP000199668"/>
    </source>
</evidence>
<feature type="domain" description="LysM" evidence="2">
    <location>
        <begin position="2"/>
        <end position="47"/>
    </location>
</feature>
<dbReference type="InterPro" id="IPR014248">
    <property type="entry name" value="Spore_coat_assembly_SafA"/>
</dbReference>
<name>A0A1I4JDC4_9BACI</name>
<dbReference type="InterPro" id="IPR036779">
    <property type="entry name" value="LysM_dom_sf"/>
</dbReference>
<dbReference type="PROSITE" id="PS51782">
    <property type="entry name" value="LYSM"/>
    <property type="match status" value="1"/>
</dbReference>
<dbReference type="SUPFAM" id="SSF54106">
    <property type="entry name" value="LysM domain"/>
    <property type="match status" value="1"/>
</dbReference>
<feature type="compositionally biased region" description="Low complexity" evidence="1">
    <location>
        <begin position="149"/>
        <end position="160"/>
    </location>
</feature>
<reference evidence="3 4" key="1">
    <citation type="submission" date="2016-10" db="EMBL/GenBank/DDBJ databases">
        <authorList>
            <person name="de Groot N.N."/>
        </authorList>
    </citation>
    <scope>NUCLEOTIDE SEQUENCE [LARGE SCALE GENOMIC DNA]</scope>
    <source>
        <strain evidence="3 4">CGMCC 1.6134</strain>
    </source>
</reference>
<proteinExistence type="predicted"/>
<dbReference type="EMBL" id="FOTY01000003">
    <property type="protein sequence ID" value="SFL64193.1"/>
    <property type="molecule type" value="Genomic_DNA"/>
</dbReference>
<gene>
    <name evidence="3" type="ORF">SAMN04488054_10381</name>
</gene>
<dbReference type="Pfam" id="PF01476">
    <property type="entry name" value="LysM"/>
    <property type="match status" value="1"/>
</dbReference>
<feature type="region of interest" description="Disordered" evidence="1">
    <location>
        <begin position="259"/>
        <end position="315"/>
    </location>
</feature>